<evidence type="ECO:0000256" key="3">
    <source>
        <dbReference type="ARBA" id="ARBA00023163"/>
    </source>
</evidence>
<evidence type="ECO:0000313" key="5">
    <source>
        <dbReference type="EMBL" id="MYM23228.1"/>
    </source>
</evidence>
<dbReference type="InterPro" id="IPR001387">
    <property type="entry name" value="Cro/C1-type_HTH"/>
</dbReference>
<dbReference type="CDD" id="cd00093">
    <property type="entry name" value="HTH_XRE"/>
    <property type="match status" value="1"/>
</dbReference>
<evidence type="ECO:0000259" key="4">
    <source>
        <dbReference type="PROSITE" id="PS50943"/>
    </source>
</evidence>
<dbReference type="Gene3D" id="1.10.260.40">
    <property type="entry name" value="lambda repressor-like DNA-binding domains"/>
    <property type="match status" value="1"/>
</dbReference>
<comment type="caution">
    <text evidence="5">The sequence shown here is derived from an EMBL/GenBank/DDBJ whole genome shotgun (WGS) entry which is preliminary data.</text>
</comment>
<gene>
    <name evidence="5" type="ORF">GTP46_11280</name>
</gene>
<dbReference type="PROSITE" id="PS50943">
    <property type="entry name" value="HTH_CROC1"/>
    <property type="match status" value="1"/>
</dbReference>
<organism evidence="5 6">
    <name type="scientific">Duganella flavida</name>
    <dbReference type="NCBI Taxonomy" id="2692175"/>
    <lineage>
        <taxon>Bacteria</taxon>
        <taxon>Pseudomonadati</taxon>
        <taxon>Pseudomonadota</taxon>
        <taxon>Betaproteobacteria</taxon>
        <taxon>Burkholderiales</taxon>
        <taxon>Oxalobacteraceae</taxon>
        <taxon>Telluria group</taxon>
        <taxon>Duganella</taxon>
    </lineage>
</organism>
<keyword evidence="2" id="KW-0238">DNA-binding</keyword>
<dbReference type="AlphaFoldDB" id="A0A6L8KAE1"/>
<keyword evidence="1" id="KW-0805">Transcription regulation</keyword>
<reference evidence="5 6" key="1">
    <citation type="submission" date="2019-12" db="EMBL/GenBank/DDBJ databases">
        <title>Novel species isolated from a subtropical stream in China.</title>
        <authorList>
            <person name="Lu H."/>
        </authorList>
    </citation>
    <scope>NUCLEOTIDE SEQUENCE [LARGE SCALE GENOMIC DNA]</scope>
    <source>
        <strain evidence="5 6">FT135W</strain>
    </source>
</reference>
<dbReference type="Pfam" id="PF01381">
    <property type="entry name" value="HTH_3"/>
    <property type="match status" value="1"/>
</dbReference>
<dbReference type="PANTHER" id="PTHR46797:SF23">
    <property type="entry name" value="HTH-TYPE TRANSCRIPTIONAL REGULATOR SUTR"/>
    <property type="match status" value="1"/>
</dbReference>
<proteinExistence type="predicted"/>
<sequence>MLSKDSTLSALDRFATNLRRVRLESGLSQEKLAELAGVHRTYVSQAERRVVSISLDSIEKLAASLGVTEEELVGMSTPE</sequence>
<dbReference type="GO" id="GO:0005829">
    <property type="term" value="C:cytosol"/>
    <property type="evidence" value="ECO:0007669"/>
    <property type="project" value="TreeGrafter"/>
</dbReference>
<keyword evidence="6" id="KW-1185">Reference proteome</keyword>
<evidence type="ECO:0000313" key="6">
    <source>
        <dbReference type="Proteomes" id="UP000479335"/>
    </source>
</evidence>
<dbReference type="Proteomes" id="UP000479335">
    <property type="component" value="Unassembled WGS sequence"/>
</dbReference>
<dbReference type="SMART" id="SM00530">
    <property type="entry name" value="HTH_XRE"/>
    <property type="match status" value="1"/>
</dbReference>
<keyword evidence="3" id="KW-0804">Transcription</keyword>
<protein>
    <submittedName>
        <fullName evidence="5">Helix-turn-helix domain-containing protein</fullName>
    </submittedName>
</protein>
<dbReference type="SUPFAM" id="SSF47413">
    <property type="entry name" value="lambda repressor-like DNA-binding domains"/>
    <property type="match status" value="1"/>
</dbReference>
<dbReference type="PANTHER" id="PTHR46797">
    <property type="entry name" value="HTH-TYPE TRANSCRIPTIONAL REGULATOR"/>
    <property type="match status" value="1"/>
</dbReference>
<dbReference type="InterPro" id="IPR010982">
    <property type="entry name" value="Lambda_DNA-bd_dom_sf"/>
</dbReference>
<feature type="domain" description="HTH cro/C1-type" evidence="4">
    <location>
        <begin position="18"/>
        <end position="72"/>
    </location>
</feature>
<name>A0A6L8KAE1_9BURK</name>
<accession>A0A6L8KAE1</accession>
<dbReference type="GO" id="GO:0003677">
    <property type="term" value="F:DNA binding"/>
    <property type="evidence" value="ECO:0007669"/>
    <property type="project" value="UniProtKB-KW"/>
</dbReference>
<evidence type="ECO:0000256" key="2">
    <source>
        <dbReference type="ARBA" id="ARBA00023125"/>
    </source>
</evidence>
<evidence type="ECO:0000256" key="1">
    <source>
        <dbReference type="ARBA" id="ARBA00023015"/>
    </source>
</evidence>
<dbReference type="EMBL" id="WWCN01000006">
    <property type="protein sequence ID" value="MYM23228.1"/>
    <property type="molecule type" value="Genomic_DNA"/>
</dbReference>
<dbReference type="GO" id="GO:0003700">
    <property type="term" value="F:DNA-binding transcription factor activity"/>
    <property type="evidence" value="ECO:0007669"/>
    <property type="project" value="TreeGrafter"/>
</dbReference>
<dbReference type="InterPro" id="IPR050807">
    <property type="entry name" value="TransReg_Diox_bact_type"/>
</dbReference>